<keyword evidence="2" id="KW-1185">Reference proteome</keyword>
<dbReference type="Proteomes" id="UP000029080">
    <property type="component" value="Unassembled WGS sequence"/>
</dbReference>
<evidence type="ECO:0000313" key="2">
    <source>
        <dbReference type="Proteomes" id="UP000029080"/>
    </source>
</evidence>
<evidence type="ECO:0000313" key="1">
    <source>
        <dbReference type="EMBL" id="KFJ05913.1"/>
    </source>
</evidence>
<dbReference type="STRING" id="356829.BITS_1050"/>
<reference evidence="1 2" key="1">
    <citation type="submission" date="2014-03" db="EMBL/GenBank/DDBJ databases">
        <title>Genomics of Bifidobacteria.</title>
        <authorList>
            <person name="Ventura M."/>
            <person name="Milani C."/>
            <person name="Lugli G.A."/>
        </authorList>
    </citation>
    <scope>NUCLEOTIDE SEQUENCE [LARGE SCALE GENOMIC DNA]</scope>
    <source>
        <strain evidence="1 2">JCM 13495</strain>
    </source>
</reference>
<organism evidence="1 2">
    <name type="scientific">Bifidobacterium tsurumiense</name>
    <dbReference type="NCBI Taxonomy" id="356829"/>
    <lineage>
        <taxon>Bacteria</taxon>
        <taxon>Bacillati</taxon>
        <taxon>Actinomycetota</taxon>
        <taxon>Actinomycetes</taxon>
        <taxon>Bifidobacteriales</taxon>
        <taxon>Bifidobacteriaceae</taxon>
        <taxon>Bifidobacterium</taxon>
    </lineage>
</organism>
<dbReference type="EMBL" id="JGZU01000011">
    <property type="protein sequence ID" value="KFJ05913.1"/>
    <property type="molecule type" value="Genomic_DNA"/>
</dbReference>
<proteinExistence type="predicted"/>
<sequence length="128" mass="13806">MSIAKSKRLWHGLIASGVVLALLIIMAFAAYRPVYDYYRRSLADCIEWSNSYELSQQRFSALAQDAENALNEAGVSASSQGSDGTSSDAIRGVLNQLNSSASADENQANEILESSRCAAKQLPKSLSD</sequence>
<dbReference type="AlphaFoldDB" id="A0A087EDR2"/>
<comment type="caution">
    <text evidence="1">The sequence shown here is derived from an EMBL/GenBank/DDBJ whole genome shotgun (WGS) entry which is preliminary data.</text>
</comment>
<dbReference type="RefSeq" id="WP_026641979.1">
    <property type="nucleotide sequence ID" value="NZ_JGZU01000011.1"/>
</dbReference>
<name>A0A087EDR2_9BIFI</name>
<accession>A0A087EDR2</accession>
<protein>
    <submittedName>
        <fullName evidence="1">Uncharacterized protein</fullName>
    </submittedName>
</protein>
<gene>
    <name evidence="1" type="ORF">BITS_1050</name>
</gene>